<dbReference type="InterPro" id="IPR024079">
    <property type="entry name" value="MetalloPept_cat_dom_sf"/>
</dbReference>
<evidence type="ECO:0000313" key="2">
    <source>
        <dbReference type="Proteomes" id="UP000683000"/>
    </source>
</evidence>
<proteinExistence type="predicted"/>
<organism evidence="1 2">
    <name type="scientific">Boletus reticuloceps</name>
    <dbReference type="NCBI Taxonomy" id="495285"/>
    <lineage>
        <taxon>Eukaryota</taxon>
        <taxon>Fungi</taxon>
        <taxon>Dikarya</taxon>
        <taxon>Basidiomycota</taxon>
        <taxon>Agaricomycotina</taxon>
        <taxon>Agaricomycetes</taxon>
        <taxon>Agaricomycetidae</taxon>
        <taxon>Boletales</taxon>
        <taxon>Boletineae</taxon>
        <taxon>Boletaceae</taxon>
        <taxon>Boletoideae</taxon>
        <taxon>Boletus</taxon>
    </lineage>
</organism>
<gene>
    <name evidence="1" type="ORF">JVT61DRAFT_4858</name>
</gene>
<reference evidence="1" key="1">
    <citation type="submission" date="2021-03" db="EMBL/GenBank/DDBJ databases">
        <title>Evolutionary innovations through gain and loss of genes in the ectomycorrhizal Boletales.</title>
        <authorList>
            <person name="Wu G."/>
            <person name="Miyauchi S."/>
            <person name="Morin E."/>
            <person name="Yang Z.-L."/>
            <person name="Xu J."/>
            <person name="Martin F.M."/>
        </authorList>
    </citation>
    <scope>NUCLEOTIDE SEQUENCE</scope>
    <source>
        <strain evidence="1">BR01</strain>
    </source>
</reference>
<name>A0A8I2YLP6_9AGAM</name>
<dbReference type="Gene3D" id="3.40.390.10">
    <property type="entry name" value="Collagenase (Catalytic Domain)"/>
    <property type="match status" value="1"/>
</dbReference>
<protein>
    <submittedName>
        <fullName evidence="1">Uncharacterized protein</fullName>
    </submittedName>
</protein>
<dbReference type="AlphaFoldDB" id="A0A8I2YLP6"/>
<dbReference type="GO" id="GO:0008237">
    <property type="term" value="F:metallopeptidase activity"/>
    <property type="evidence" value="ECO:0007669"/>
    <property type="project" value="InterPro"/>
</dbReference>
<sequence>MAPPALSTYMICGPLPIVSSLGVFVPPKDPAKDGAVSPEPYIPQDSKAWPSHSSISYTFLDGKPLNWQLELVQRAITEYTRYANVNLIRTPKDKDESADIRISFKCGGGAWSAIGTDALKIAKGVATMNLGFLSIDSGGSGPQTTGDRELTYNLILHQLGHTFGLAHEWQDGWVQVRRGHGNAILEQHIAVFKETEEQGTSNFQEPDEKSIMRFFIPANYYLDSGKLVGPNGLSDRDKAWLTLIYPGKAAVGADEETGILHALNVLDIPLDVSSRILLSPTVSQMRFHYQENISKLWGDVLSAKAVKDTVRALQEKVKVNSSALEDLKLEFDVMEGKITGTTPLVDHNYEDDLYDSVAAAVLDPQFSAILANAVNQDDDGQPGAQNFVKFNPLQNYYMSGINPQASPDVQRFIGPLLTSLVPALLPMLGKLIFSALPPDAMSGSGMYSHGLPPNVEQGIFSAVTKFLNHPTFLAIVRDIASDMIDRNDQS</sequence>
<dbReference type="SUPFAM" id="SSF55486">
    <property type="entry name" value="Metalloproteases ('zincins'), catalytic domain"/>
    <property type="match status" value="1"/>
</dbReference>
<dbReference type="OrthoDB" id="2632145at2759"/>
<keyword evidence="2" id="KW-1185">Reference proteome</keyword>
<accession>A0A8I2YLP6</accession>
<dbReference type="Proteomes" id="UP000683000">
    <property type="component" value="Unassembled WGS sequence"/>
</dbReference>
<evidence type="ECO:0000313" key="1">
    <source>
        <dbReference type="EMBL" id="KAG6374204.1"/>
    </source>
</evidence>
<comment type="caution">
    <text evidence="1">The sequence shown here is derived from an EMBL/GenBank/DDBJ whole genome shotgun (WGS) entry which is preliminary data.</text>
</comment>
<dbReference type="EMBL" id="JAGFBS010000019">
    <property type="protein sequence ID" value="KAG6374204.1"/>
    <property type="molecule type" value="Genomic_DNA"/>
</dbReference>